<organism evidence="1 2">
    <name type="scientific">Chromobacterium haemolyticum</name>
    <dbReference type="NCBI Taxonomy" id="394935"/>
    <lineage>
        <taxon>Bacteria</taxon>
        <taxon>Pseudomonadati</taxon>
        <taxon>Pseudomonadota</taxon>
        <taxon>Betaproteobacteria</taxon>
        <taxon>Neisseriales</taxon>
        <taxon>Chromobacteriaceae</taxon>
        <taxon>Chromobacterium</taxon>
    </lineage>
</organism>
<accession>A0A1W0D4C8</accession>
<proteinExistence type="predicted"/>
<dbReference type="RefSeq" id="WP_081555155.1">
    <property type="nucleotide sequence ID" value="NZ_CP061849.1"/>
</dbReference>
<dbReference type="EMBL" id="MUKV01000007">
    <property type="protein sequence ID" value="OQS41702.1"/>
    <property type="molecule type" value="Genomic_DNA"/>
</dbReference>
<dbReference type="SUPFAM" id="SSF54427">
    <property type="entry name" value="NTF2-like"/>
    <property type="match status" value="1"/>
</dbReference>
<protein>
    <recommendedName>
        <fullName evidence="3">SnoaL-like domain-containing protein</fullName>
    </recommendedName>
</protein>
<name>A0A1W0D4C8_9NEIS</name>
<evidence type="ECO:0000313" key="1">
    <source>
        <dbReference type="EMBL" id="OQS41702.1"/>
    </source>
</evidence>
<sequence length="126" mass="14525">MNIEEFFNSYAVGYSQLDVPQVTAHFTVPFTAIHQGDLSSWDDMTSLRDTTTALLEWYRSQGFISASHQLDSVLNFGNDAASARVRWIVQRQDQPAWEYCTGYHLKRVNGQWKIYGLVQYQDAPQQ</sequence>
<gene>
    <name evidence="1" type="ORF">B0T45_08190</name>
</gene>
<dbReference type="Gene3D" id="3.10.450.50">
    <property type="match status" value="1"/>
</dbReference>
<comment type="caution">
    <text evidence="1">The sequence shown here is derived from an EMBL/GenBank/DDBJ whole genome shotgun (WGS) entry which is preliminary data.</text>
</comment>
<evidence type="ECO:0000313" key="2">
    <source>
        <dbReference type="Proteomes" id="UP000192721"/>
    </source>
</evidence>
<dbReference type="AlphaFoldDB" id="A0A1W0D4C8"/>
<reference evidence="1 2" key="1">
    <citation type="submission" date="2017-02" db="EMBL/GenBank/DDBJ databases">
        <title>Chromobacterium haemolyticum H5244.</title>
        <authorList>
            <person name="Gulvik C.A."/>
        </authorList>
    </citation>
    <scope>NUCLEOTIDE SEQUENCE [LARGE SCALE GENOMIC DNA]</scope>
    <source>
        <strain evidence="1 2">H5244</strain>
    </source>
</reference>
<dbReference type="InterPro" id="IPR032710">
    <property type="entry name" value="NTF2-like_dom_sf"/>
</dbReference>
<evidence type="ECO:0008006" key="3">
    <source>
        <dbReference type="Google" id="ProtNLM"/>
    </source>
</evidence>
<dbReference type="Proteomes" id="UP000192721">
    <property type="component" value="Unassembled WGS sequence"/>
</dbReference>